<evidence type="ECO:0000259" key="1">
    <source>
        <dbReference type="Pfam" id="PF14111"/>
    </source>
</evidence>
<dbReference type="Pfam" id="PF14111">
    <property type="entry name" value="DUF4283"/>
    <property type="match status" value="1"/>
</dbReference>
<evidence type="ECO:0000313" key="2">
    <source>
        <dbReference type="EMBL" id="KAF4376447.1"/>
    </source>
</evidence>
<dbReference type="InterPro" id="IPR025558">
    <property type="entry name" value="DUF4283"/>
</dbReference>
<organism evidence="2 3">
    <name type="scientific">Cannabis sativa</name>
    <name type="common">Hemp</name>
    <name type="synonym">Marijuana</name>
    <dbReference type="NCBI Taxonomy" id="3483"/>
    <lineage>
        <taxon>Eukaryota</taxon>
        <taxon>Viridiplantae</taxon>
        <taxon>Streptophyta</taxon>
        <taxon>Embryophyta</taxon>
        <taxon>Tracheophyta</taxon>
        <taxon>Spermatophyta</taxon>
        <taxon>Magnoliopsida</taxon>
        <taxon>eudicotyledons</taxon>
        <taxon>Gunneridae</taxon>
        <taxon>Pentapetalae</taxon>
        <taxon>rosids</taxon>
        <taxon>fabids</taxon>
        <taxon>Rosales</taxon>
        <taxon>Cannabaceae</taxon>
        <taxon>Cannabis</taxon>
    </lineage>
</organism>
<evidence type="ECO:0000313" key="3">
    <source>
        <dbReference type="Proteomes" id="UP000583929"/>
    </source>
</evidence>
<dbReference type="Proteomes" id="UP000583929">
    <property type="component" value="Unassembled WGS sequence"/>
</dbReference>
<proteinExistence type="predicted"/>
<comment type="caution">
    <text evidence="2">The sequence shown here is derived from an EMBL/GenBank/DDBJ whole genome shotgun (WGS) entry which is preliminary data.</text>
</comment>
<dbReference type="AlphaFoldDB" id="A0A7J6G0S5"/>
<name>A0A7J6G0S5_CANSA</name>
<accession>A0A7J6G0S5</accession>
<reference evidence="2 3" key="1">
    <citation type="journal article" date="2020" name="bioRxiv">
        <title>Sequence and annotation of 42 cannabis genomes reveals extensive copy number variation in cannabinoid synthesis and pathogen resistance genes.</title>
        <authorList>
            <person name="Mckernan K.J."/>
            <person name="Helbert Y."/>
            <person name="Kane L.T."/>
            <person name="Ebling H."/>
            <person name="Zhang L."/>
            <person name="Liu B."/>
            <person name="Eaton Z."/>
            <person name="Mclaughlin S."/>
            <person name="Kingan S."/>
            <person name="Baybayan P."/>
            <person name="Concepcion G."/>
            <person name="Jordan M."/>
            <person name="Riva A."/>
            <person name="Barbazuk W."/>
            <person name="Harkins T."/>
        </authorList>
    </citation>
    <scope>NUCLEOTIDE SEQUENCE [LARGE SCALE GENOMIC DNA]</scope>
    <source>
        <strain evidence="3">cv. Jamaican Lion 4</strain>
        <tissue evidence="2">Leaf</tissue>
    </source>
</reference>
<dbReference type="EMBL" id="JAATIQ010000153">
    <property type="protein sequence ID" value="KAF4376447.1"/>
    <property type="molecule type" value="Genomic_DNA"/>
</dbReference>
<keyword evidence="3" id="KW-1185">Reference proteome</keyword>
<sequence>MNGRRSYLNGSHFFPPIEGNKRPGNRAIPHTLPKIVFRKGRLIGLLEQNRPFAQLTPATSPPASLISHPSSSSTVRFEALARRSSMVISGFCSISVSEGSSPRESISVSKSWLLCVWMLPQSLILAKSWKKVVSVAALTDVPLHSNCFKFGFECADDRSWALENGPWSIRGYSLILLSWTPSIAALVTFERFRVWALENETPSTQSPHGDHLDSMVMKLSMDRESVKETVGTWKQLATLSS</sequence>
<gene>
    <name evidence="2" type="ORF">G4B88_017183</name>
</gene>
<protein>
    <recommendedName>
        <fullName evidence="1">DUF4283 domain-containing protein</fullName>
    </recommendedName>
</protein>
<feature type="domain" description="DUF4283" evidence="1">
    <location>
        <begin position="143"/>
        <end position="183"/>
    </location>
</feature>